<sequence>MYRASVYRCATAVSGHGVSGTPLRYGHFQIPASNVPLRYTPDADTCHETFTCIGWSRTLTLHPQLCGSGPRIYKSLILTNNCSHHFSAMARTPRVSASPRPSPTSRPPSRQSSRIVTPVKSHSNYVRTNNDTRRSLVNSSRMQKTAKKRMIRVVADTDNSDHSSDNSEEIPEGDSAAQSEAKLDVEILDLAQDSDEENQKANKSKKPPTRGVAATGFDKVELYYEPPHRAEGVVDGPKLFFKCKWCSKPYKKGKDTRHNLYLH</sequence>
<keyword evidence="3" id="KW-1185">Reference proteome</keyword>
<dbReference type="Proteomes" id="UP000239156">
    <property type="component" value="Unassembled WGS sequence"/>
</dbReference>
<evidence type="ECO:0000313" key="2">
    <source>
        <dbReference type="EMBL" id="POV95247.1"/>
    </source>
</evidence>
<feature type="compositionally biased region" description="Low complexity" evidence="1">
    <location>
        <begin position="90"/>
        <end position="99"/>
    </location>
</feature>
<comment type="caution">
    <text evidence="2">The sequence shown here is derived from an EMBL/GenBank/DDBJ whole genome shotgun (WGS) entry which is preliminary data.</text>
</comment>
<feature type="region of interest" description="Disordered" evidence="1">
    <location>
        <begin position="90"/>
        <end position="179"/>
    </location>
</feature>
<protein>
    <submittedName>
        <fullName evidence="2">Uncharacterized protein</fullName>
    </submittedName>
</protein>
<proteinExistence type="predicted"/>
<feature type="region of interest" description="Disordered" evidence="1">
    <location>
        <begin position="192"/>
        <end position="212"/>
    </location>
</feature>
<evidence type="ECO:0000256" key="1">
    <source>
        <dbReference type="SAM" id="MobiDB-lite"/>
    </source>
</evidence>
<dbReference type="AlphaFoldDB" id="A0A2S4UD91"/>
<feature type="compositionally biased region" description="Polar residues" evidence="1">
    <location>
        <begin position="120"/>
        <end position="143"/>
    </location>
</feature>
<name>A0A2S4UD91_9BASI</name>
<accession>A0A2S4UD91</accession>
<evidence type="ECO:0000313" key="3">
    <source>
        <dbReference type="Proteomes" id="UP000239156"/>
    </source>
</evidence>
<dbReference type="VEuPathDB" id="FungiDB:PSTT_16357"/>
<gene>
    <name evidence="2" type="ORF">PSTT_16357</name>
</gene>
<organism evidence="2 3">
    <name type="scientific">Puccinia striiformis</name>
    <dbReference type="NCBI Taxonomy" id="27350"/>
    <lineage>
        <taxon>Eukaryota</taxon>
        <taxon>Fungi</taxon>
        <taxon>Dikarya</taxon>
        <taxon>Basidiomycota</taxon>
        <taxon>Pucciniomycotina</taxon>
        <taxon>Pucciniomycetes</taxon>
        <taxon>Pucciniales</taxon>
        <taxon>Pucciniaceae</taxon>
        <taxon>Puccinia</taxon>
    </lineage>
</organism>
<reference evidence="2" key="1">
    <citation type="submission" date="2017-12" db="EMBL/GenBank/DDBJ databases">
        <title>Gene loss provides genomic basis for host adaptation in cereal stripe rust fungi.</title>
        <authorList>
            <person name="Xia C."/>
        </authorList>
    </citation>
    <scope>NUCLEOTIDE SEQUENCE [LARGE SCALE GENOMIC DNA]</scope>
    <source>
        <strain evidence="2">93-210</strain>
    </source>
</reference>
<dbReference type="VEuPathDB" id="FungiDB:PSHT_03021"/>
<dbReference type="EMBL" id="PKSL01000354">
    <property type="protein sequence ID" value="POV95247.1"/>
    <property type="molecule type" value="Genomic_DNA"/>
</dbReference>